<dbReference type="RefSeq" id="WP_345559127.1">
    <property type="nucleotide sequence ID" value="NZ_BAABIK010000042.1"/>
</dbReference>
<dbReference type="InterPro" id="IPR029050">
    <property type="entry name" value="Immunoprotect_excell_Ig-like"/>
</dbReference>
<evidence type="ECO:0000256" key="1">
    <source>
        <dbReference type="ARBA" id="ARBA00022729"/>
    </source>
</evidence>
<keyword evidence="3" id="KW-0812">Transmembrane</keyword>
<dbReference type="Gene3D" id="2.60.40.1240">
    <property type="match status" value="1"/>
</dbReference>
<feature type="region of interest" description="Disordered" evidence="2">
    <location>
        <begin position="1"/>
        <end position="80"/>
    </location>
</feature>
<evidence type="ECO:0000313" key="6">
    <source>
        <dbReference type="Proteomes" id="UP001499993"/>
    </source>
</evidence>
<dbReference type="Proteomes" id="UP001499993">
    <property type="component" value="Unassembled WGS sequence"/>
</dbReference>
<dbReference type="EMBL" id="BAABIK010000042">
    <property type="protein sequence ID" value="GAA4956585.1"/>
    <property type="molecule type" value="Genomic_DNA"/>
</dbReference>
<keyword evidence="3" id="KW-0472">Membrane</keyword>
<evidence type="ECO:0000313" key="5">
    <source>
        <dbReference type="EMBL" id="GAA4956585.1"/>
    </source>
</evidence>
<accession>A0ABP9H4W2</accession>
<comment type="caution">
    <text evidence="5">The sequence shown here is derived from an EMBL/GenBank/DDBJ whole genome shotgun (WGS) entry which is preliminary data.</text>
</comment>
<gene>
    <name evidence="5" type="ORF">GCM10023224_48030</name>
</gene>
<keyword evidence="6" id="KW-1185">Reference proteome</keyword>
<evidence type="ECO:0000259" key="4">
    <source>
        <dbReference type="Pfam" id="PF11611"/>
    </source>
</evidence>
<keyword evidence="3" id="KW-1133">Transmembrane helix</keyword>
<dbReference type="Pfam" id="PF11611">
    <property type="entry name" value="DUF4352"/>
    <property type="match status" value="1"/>
</dbReference>
<sequence>MDEREAPADSGAAGPAAAGLGDTAPGPREPPAPDVEEPAEGAAQTTVPGAEPGAPAGPDSAAGPAESGPGAWKTEPGARRRRWPKVAAALGAAVLIGGAGAAVLLLGGGTDTLGGVAAHLPTAARHVEQPPADGAWGRVGDPVSSGSFEFTVTGVHTGLDYVGGTVQGEAAQGSFVVARLTVHNVGEEAAMFTDADQRLTDTGGARHRPDNSAGLRAGNPDALFGRLAPGEQVRGGLVFDVPPGSEPAALRLKGFSSADKPAVVRLESWSAG</sequence>
<feature type="compositionally biased region" description="Low complexity" evidence="2">
    <location>
        <begin position="40"/>
        <end position="71"/>
    </location>
</feature>
<keyword evidence="1" id="KW-0732">Signal</keyword>
<proteinExistence type="predicted"/>
<organism evidence="5 6">
    <name type="scientific">Streptomonospora halophila</name>
    <dbReference type="NCBI Taxonomy" id="427369"/>
    <lineage>
        <taxon>Bacteria</taxon>
        <taxon>Bacillati</taxon>
        <taxon>Actinomycetota</taxon>
        <taxon>Actinomycetes</taxon>
        <taxon>Streptosporangiales</taxon>
        <taxon>Nocardiopsidaceae</taxon>
        <taxon>Streptomonospora</taxon>
    </lineage>
</organism>
<dbReference type="InterPro" id="IPR029051">
    <property type="entry name" value="DUF4352"/>
</dbReference>
<protein>
    <recommendedName>
        <fullName evidence="4">DUF4352 domain-containing protein</fullName>
    </recommendedName>
</protein>
<evidence type="ECO:0000256" key="2">
    <source>
        <dbReference type="SAM" id="MobiDB-lite"/>
    </source>
</evidence>
<feature type="domain" description="DUF4352" evidence="4">
    <location>
        <begin position="139"/>
        <end position="256"/>
    </location>
</feature>
<name>A0ABP9H4W2_9ACTN</name>
<feature type="compositionally biased region" description="Low complexity" evidence="2">
    <location>
        <begin position="8"/>
        <end position="26"/>
    </location>
</feature>
<reference evidence="6" key="1">
    <citation type="journal article" date="2019" name="Int. J. Syst. Evol. Microbiol.">
        <title>The Global Catalogue of Microorganisms (GCM) 10K type strain sequencing project: providing services to taxonomists for standard genome sequencing and annotation.</title>
        <authorList>
            <consortium name="The Broad Institute Genomics Platform"/>
            <consortium name="The Broad Institute Genome Sequencing Center for Infectious Disease"/>
            <person name="Wu L."/>
            <person name="Ma J."/>
        </authorList>
    </citation>
    <scope>NUCLEOTIDE SEQUENCE [LARGE SCALE GENOMIC DNA]</scope>
    <source>
        <strain evidence="6">JCM 18123</strain>
    </source>
</reference>
<evidence type="ECO:0000256" key="3">
    <source>
        <dbReference type="SAM" id="Phobius"/>
    </source>
</evidence>
<feature type="transmembrane region" description="Helical" evidence="3">
    <location>
        <begin position="86"/>
        <end position="107"/>
    </location>
</feature>